<sequence>VALATPAAPGPLGIVRLSGPDLISSFGRVFSPFPESPIPRHAYLTSVIDQDGTPIDEGIVIFFRAPDSFTGEDVLELQMHGNLHSLRRIQNLLISLGARQAKPGEFSYRSFLNQK</sequence>
<dbReference type="PANTHER" id="PTHR42714:SF2">
    <property type="entry name" value="TRNA MODIFICATION GTPASE GTPBP3, MITOCHONDRIAL"/>
    <property type="match status" value="1"/>
</dbReference>
<dbReference type="GO" id="GO:0030488">
    <property type="term" value="P:tRNA methylation"/>
    <property type="evidence" value="ECO:0007669"/>
    <property type="project" value="TreeGrafter"/>
</dbReference>
<reference evidence="2" key="1">
    <citation type="submission" date="2013-08" db="EMBL/GenBank/DDBJ databases">
        <authorList>
            <person name="Mendez C."/>
            <person name="Richter M."/>
            <person name="Ferrer M."/>
            <person name="Sanchez J."/>
        </authorList>
    </citation>
    <scope>NUCLEOTIDE SEQUENCE</scope>
</reference>
<dbReference type="AlphaFoldDB" id="T1DE43"/>
<feature type="domain" description="GTP-binding protein TrmE N-terminal" evidence="1">
    <location>
        <begin position="1"/>
        <end position="115"/>
    </location>
</feature>
<dbReference type="CDD" id="cd14858">
    <property type="entry name" value="TrmE_N"/>
    <property type="match status" value="1"/>
</dbReference>
<dbReference type="SUPFAM" id="SSF103025">
    <property type="entry name" value="Folate-binding domain"/>
    <property type="match status" value="1"/>
</dbReference>
<protein>
    <submittedName>
        <fullName evidence="2">tRNA modification GTPase TrmE</fullName>
    </submittedName>
</protein>
<feature type="non-terminal residue" evidence="2">
    <location>
        <position position="115"/>
    </location>
</feature>
<dbReference type="PANTHER" id="PTHR42714">
    <property type="entry name" value="TRNA MODIFICATION GTPASE GTPBP3"/>
    <property type="match status" value="1"/>
</dbReference>
<feature type="non-terminal residue" evidence="2">
    <location>
        <position position="1"/>
    </location>
</feature>
<evidence type="ECO:0000259" key="1">
    <source>
        <dbReference type="Pfam" id="PF10396"/>
    </source>
</evidence>
<accession>T1DE43</accession>
<evidence type="ECO:0000313" key="2">
    <source>
        <dbReference type="EMBL" id="EQD79639.1"/>
    </source>
</evidence>
<dbReference type="EMBL" id="AUZX01001229">
    <property type="protein sequence ID" value="EQD79639.1"/>
    <property type="molecule type" value="Genomic_DNA"/>
</dbReference>
<dbReference type="InterPro" id="IPR027266">
    <property type="entry name" value="TrmE/GcvT-like"/>
</dbReference>
<dbReference type="Gene3D" id="3.30.1360.120">
    <property type="entry name" value="Probable tRNA modification gtpase trme, domain 1"/>
    <property type="match status" value="1"/>
</dbReference>
<gene>
    <name evidence="2" type="ORF">B1A_01621</name>
</gene>
<dbReference type="InterPro" id="IPR018948">
    <property type="entry name" value="GTP-bd_TrmE_N"/>
</dbReference>
<dbReference type="Pfam" id="PF10396">
    <property type="entry name" value="TrmE_N"/>
    <property type="match status" value="1"/>
</dbReference>
<organism evidence="2">
    <name type="scientific">mine drainage metagenome</name>
    <dbReference type="NCBI Taxonomy" id="410659"/>
    <lineage>
        <taxon>unclassified sequences</taxon>
        <taxon>metagenomes</taxon>
        <taxon>ecological metagenomes</taxon>
    </lineage>
</organism>
<dbReference type="GO" id="GO:0002098">
    <property type="term" value="P:tRNA wobble uridine modification"/>
    <property type="evidence" value="ECO:0007669"/>
    <property type="project" value="TreeGrafter"/>
</dbReference>
<name>T1DE43_9ZZZZ</name>
<reference evidence="2" key="2">
    <citation type="journal article" date="2014" name="ISME J.">
        <title>Microbial stratification in low pH oxic and suboxic macroscopic growths along an acid mine drainage.</title>
        <authorList>
            <person name="Mendez-Garcia C."/>
            <person name="Mesa V."/>
            <person name="Sprenger R.R."/>
            <person name="Richter M."/>
            <person name="Diez M.S."/>
            <person name="Solano J."/>
            <person name="Bargiela R."/>
            <person name="Golyshina O.V."/>
            <person name="Manteca A."/>
            <person name="Ramos J.L."/>
            <person name="Gallego J.R."/>
            <person name="Llorente I."/>
            <person name="Martins Dos Santos V.A."/>
            <person name="Jensen O.N."/>
            <person name="Pelaez A.I."/>
            <person name="Sanchez J."/>
            <person name="Ferrer M."/>
        </authorList>
    </citation>
    <scope>NUCLEOTIDE SEQUENCE</scope>
</reference>
<dbReference type="GO" id="GO:0005829">
    <property type="term" value="C:cytosol"/>
    <property type="evidence" value="ECO:0007669"/>
    <property type="project" value="TreeGrafter"/>
</dbReference>
<comment type="caution">
    <text evidence="2">The sequence shown here is derived from an EMBL/GenBank/DDBJ whole genome shotgun (WGS) entry which is preliminary data.</text>
</comment>
<proteinExistence type="predicted"/>